<dbReference type="AlphaFoldDB" id="G4Z6K8"/>
<keyword evidence="1" id="KW-0175">Coiled coil</keyword>
<evidence type="ECO:0000313" key="2">
    <source>
        <dbReference type="EMBL" id="EGZ19578.1"/>
    </source>
</evidence>
<dbReference type="EMBL" id="JH159153">
    <property type="protein sequence ID" value="EGZ19578.1"/>
    <property type="molecule type" value="Genomic_DNA"/>
</dbReference>
<gene>
    <name evidence="2" type="ORF">PHYSODRAFT_298076</name>
</gene>
<proteinExistence type="predicted"/>
<sequence>MSVEDHRSRRRAIVRVIVRATNEERIYGESTGEVSAVQRSGRRPSRRASRDQLHAQLSAAREELRQVRQDHQHTRTQLGVVQAELDHARGMLQIQRESHEAAQAEHAFVLDVIKDRLRAVEKESQEAHDHFTTAQKLLGIEQHHNQLMLGHLEMAQTNLFLPLGLGTRRAWPVLGDGPRNVTRPSGLICAAPLAIMSAEESGDTLAL</sequence>
<reference evidence="2 3" key="1">
    <citation type="journal article" date="2006" name="Science">
        <title>Phytophthora genome sequences uncover evolutionary origins and mechanisms of pathogenesis.</title>
        <authorList>
            <person name="Tyler B.M."/>
            <person name="Tripathy S."/>
            <person name="Zhang X."/>
            <person name="Dehal P."/>
            <person name="Jiang R.H."/>
            <person name="Aerts A."/>
            <person name="Arredondo F.D."/>
            <person name="Baxter L."/>
            <person name="Bensasson D."/>
            <person name="Beynon J.L."/>
            <person name="Chapman J."/>
            <person name="Damasceno C.M."/>
            <person name="Dorrance A.E."/>
            <person name="Dou D."/>
            <person name="Dickerman A.W."/>
            <person name="Dubchak I.L."/>
            <person name="Garbelotto M."/>
            <person name="Gijzen M."/>
            <person name="Gordon S.G."/>
            <person name="Govers F."/>
            <person name="Grunwald N.J."/>
            <person name="Huang W."/>
            <person name="Ivors K.L."/>
            <person name="Jones R.W."/>
            <person name="Kamoun S."/>
            <person name="Krampis K."/>
            <person name="Lamour K.H."/>
            <person name="Lee M.K."/>
            <person name="McDonald W.H."/>
            <person name="Medina M."/>
            <person name="Meijer H.J."/>
            <person name="Nordberg E.K."/>
            <person name="Maclean D.J."/>
            <person name="Ospina-Giraldo M.D."/>
            <person name="Morris P.F."/>
            <person name="Phuntumart V."/>
            <person name="Putnam N.H."/>
            <person name="Rash S."/>
            <person name="Rose J.K."/>
            <person name="Sakihama Y."/>
            <person name="Salamov A.A."/>
            <person name="Savidor A."/>
            <person name="Scheuring C.F."/>
            <person name="Smith B.M."/>
            <person name="Sobral B.W."/>
            <person name="Terry A."/>
            <person name="Torto-Alalibo T.A."/>
            <person name="Win J."/>
            <person name="Xu Z."/>
            <person name="Zhang H."/>
            <person name="Grigoriev I.V."/>
            <person name="Rokhsar D.S."/>
            <person name="Boore J.L."/>
        </authorList>
    </citation>
    <scope>NUCLEOTIDE SEQUENCE [LARGE SCALE GENOMIC DNA]</scope>
    <source>
        <strain evidence="2 3">P6497</strain>
    </source>
</reference>
<dbReference type="KEGG" id="psoj:PHYSODRAFT_298076"/>
<dbReference type="GeneID" id="20641579"/>
<evidence type="ECO:0000313" key="3">
    <source>
        <dbReference type="Proteomes" id="UP000002640"/>
    </source>
</evidence>
<feature type="coiled-coil region" evidence="1">
    <location>
        <begin position="50"/>
        <end position="77"/>
    </location>
</feature>
<organism evidence="2 3">
    <name type="scientific">Phytophthora sojae (strain P6497)</name>
    <name type="common">Soybean stem and root rot agent</name>
    <name type="synonym">Phytophthora megasperma f. sp. glycines</name>
    <dbReference type="NCBI Taxonomy" id="1094619"/>
    <lineage>
        <taxon>Eukaryota</taxon>
        <taxon>Sar</taxon>
        <taxon>Stramenopiles</taxon>
        <taxon>Oomycota</taxon>
        <taxon>Peronosporomycetes</taxon>
        <taxon>Peronosporales</taxon>
        <taxon>Peronosporaceae</taxon>
        <taxon>Phytophthora</taxon>
    </lineage>
</organism>
<dbReference type="SMR" id="G4Z6K8"/>
<accession>G4Z6K8</accession>
<evidence type="ECO:0000256" key="1">
    <source>
        <dbReference type="SAM" id="Coils"/>
    </source>
</evidence>
<keyword evidence="3" id="KW-1185">Reference proteome</keyword>
<name>G4Z6K8_PHYSP</name>
<dbReference type="Proteomes" id="UP000002640">
    <property type="component" value="Unassembled WGS sequence"/>
</dbReference>
<protein>
    <submittedName>
        <fullName evidence="2">Uncharacterized protein</fullName>
    </submittedName>
</protein>
<dbReference type="RefSeq" id="XP_009522295.1">
    <property type="nucleotide sequence ID" value="XM_009524000.1"/>
</dbReference>
<dbReference type="InParanoid" id="G4Z6K8"/>